<evidence type="ECO:0000313" key="2">
    <source>
        <dbReference type="Proteomes" id="UP000031561"/>
    </source>
</evidence>
<reference evidence="1 2" key="1">
    <citation type="journal article" date="2015" name="Genome Announc.">
        <title>Draft Genome Sequence of Filamentous Marine Cyanobacterium Lyngbya confervoides Strain BDU141951.</title>
        <authorList>
            <person name="Chandrababunaidu M.M."/>
            <person name="Sen D."/>
            <person name="Tripathy S."/>
        </authorList>
    </citation>
    <scope>NUCLEOTIDE SEQUENCE [LARGE SCALE GENOMIC DNA]</scope>
    <source>
        <strain evidence="1 2">BDU141951</strain>
    </source>
</reference>
<sequence>MVWSEKEVSMVSEDEARLAKLRAAVEDLWWMSETDAPFEVWVWDGVQPFEAQSLRQQMGYAPMTPMQVISLADFFAPVLVPKPWHRQAEGQVLQRYEQLYKLLLQVLDSVKVYRIGDRQLDVYIVGRSPTGTWMGLRTQAIET</sequence>
<dbReference type="InterPro" id="IPR012489">
    <property type="entry name" value="NucleaseA_inhib-like"/>
</dbReference>
<dbReference type="InterPro" id="IPR036587">
    <property type="entry name" value="NucleaseA_inhib-like_sf"/>
</dbReference>
<dbReference type="AlphaFoldDB" id="A0ABD4SZB2"/>
<evidence type="ECO:0000313" key="1">
    <source>
        <dbReference type="EMBL" id="MCM1981801.1"/>
    </source>
</evidence>
<dbReference type="Gene3D" id="3.40.1460.10">
    <property type="entry name" value="Nuclease A inhibitor-like"/>
    <property type="match status" value="1"/>
</dbReference>
<dbReference type="Pfam" id="PF07924">
    <property type="entry name" value="NuiA"/>
    <property type="match status" value="1"/>
</dbReference>
<protein>
    <submittedName>
        <fullName evidence="1">Nuclease A inhibitor family protein</fullName>
    </submittedName>
</protein>
<keyword evidence="2" id="KW-1185">Reference proteome</keyword>
<accession>A0ABD4SZB2</accession>
<comment type="caution">
    <text evidence="1">The sequence shown here is derived from an EMBL/GenBank/DDBJ whole genome shotgun (WGS) entry which is preliminary data.</text>
</comment>
<organism evidence="1 2">
    <name type="scientific">Lyngbya confervoides BDU141951</name>
    <dbReference type="NCBI Taxonomy" id="1574623"/>
    <lineage>
        <taxon>Bacteria</taxon>
        <taxon>Bacillati</taxon>
        <taxon>Cyanobacteriota</taxon>
        <taxon>Cyanophyceae</taxon>
        <taxon>Oscillatoriophycideae</taxon>
        <taxon>Oscillatoriales</taxon>
        <taxon>Microcoleaceae</taxon>
        <taxon>Lyngbya</taxon>
    </lineage>
</organism>
<proteinExistence type="predicted"/>
<dbReference type="SUPFAM" id="SSF82602">
    <property type="entry name" value="Nuclease A inhibitor (NuiA)"/>
    <property type="match status" value="1"/>
</dbReference>
<dbReference type="RefSeq" id="WP_166279824.1">
    <property type="nucleotide sequence ID" value="NZ_JTHE03000022.1"/>
</dbReference>
<dbReference type="Proteomes" id="UP000031561">
    <property type="component" value="Unassembled WGS sequence"/>
</dbReference>
<dbReference type="EMBL" id="JTHE03000022">
    <property type="protein sequence ID" value="MCM1981801.1"/>
    <property type="molecule type" value="Genomic_DNA"/>
</dbReference>
<gene>
    <name evidence="1" type="ORF">QQ91_0003015</name>
</gene>
<name>A0ABD4SZB2_9CYAN</name>